<dbReference type="EMBL" id="JAHZIK010002865">
    <property type="protein sequence ID" value="MBW7461333.1"/>
    <property type="molecule type" value="Genomic_DNA"/>
</dbReference>
<evidence type="ECO:0000313" key="2">
    <source>
        <dbReference type="Proteomes" id="UP001519887"/>
    </source>
</evidence>
<reference evidence="1 2" key="1">
    <citation type="submission" date="2021-07" db="EMBL/GenBank/DDBJ databases">
        <title>Paenibacillus radiodurans sp. nov., isolated from the southeastern edge of Tengger Desert.</title>
        <authorList>
            <person name="Zhang G."/>
        </authorList>
    </citation>
    <scope>NUCLEOTIDE SEQUENCE [LARGE SCALE GENOMIC DNA]</scope>
    <source>
        <strain evidence="1 2">CCM 7311</strain>
    </source>
</reference>
<accession>A0ABS7CK64</accession>
<protein>
    <submittedName>
        <fullName evidence="1">Uncharacterized protein</fullName>
    </submittedName>
</protein>
<sequence>MRVLLDQSASVSIEWAAPGGERNSVDLSMCQLQAGCGLINETTESADRFRVKGSLILLNPARRIFRMESEDGRLYKGKLSDALRLQYSFKEVNVPALPVRAEGLIERQTVVKPRLDVKTVTDTLVEIDMHPGLDVGETLYSLKELYGGLAVSAGRETEYMAHPGISMEDYSGLAELLDQLMDSSPLKGA</sequence>
<gene>
    <name evidence="1" type="ORF">K0U00_45490</name>
</gene>
<organism evidence="1 2">
    <name type="scientific">Paenibacillus sepulcri</name>
    <dbReference type="NCBI Taxonomy" id="359917"/>
    <lineage>
        <taxon>Bacteria</taxon>
        <taxon>Bacillati</taxon>
        <taxon>Bacillota</taxon>
        <taxon>Bacilli</taxon>
        <taxon>Bacillales</taxon>
        <taxon>Paenibacillaceae</taxon>
        <taxon>Paenibacillus</taxon>
    </lineage>
</organism>
<comment type="caution">
    <text evidence="1">The sequence shown here is derived from an EMBL/GenBank/DDBJ whole genome shotgun (WGS) entry which is preliminary data.</text>
</comment>
<proteinExistence type="predicted"/>
<dbReference type="Proteomes" id="UP001519887">
    <property type="component" value="Unassembled WGS sequence"/>
</dbReference>
<keyword evidence="2" id="KW-1185">Reference proteome</keyword>
<feature type="non-terminal residue" evidence="1">
    <location>
        <position position="189"/>
    </location>
</feature>
<name>A0ABS7CK64_9BACL</name>
<evidence type="ECO:0000313" key="1">
    <source>
        <dbReference type="EMBL" id="MBW7461333.1"/>
    </source>
</evidence>